<dbReference type="OrthoDB" id="3643156at2759"/>
<feature type="transmembrane region" description="Helical" evidence="1">
    <location>
        <begin position="20"/>
        <end position="40"/>
    </location>
</feature>
<keyword evidence="3" id="KW-1185">Reference proteome</keyword>
<evidence type="ECO:0000256" key="1">
    <source>
        <dbReference type="SAM" id="Phobius"/>
    </source>
</evidence>
<reference evidence="2" key="1">
    <citation type="journal article" date="2021" name="Nat. Commun.">
        <title>Genetic determinants of endophytism in the Arabidopsis root mycobiome.</title>
        <authorList>
            <person name="Mesny F."/>
            <person name="Miyauchi S."/>
            <person name="Thiergart T."/>
            <person name="Pickel B."/>
            <person name="Atanasova L."/>
            <person name="Karlsson M."/>
            <person name="Huettel B."/>
            <person name="Barry K.W."/>
            <person name="Haridas S."/>
            <person name="Chen C."/>
            <person name="Bauer D."/>
            <person name="Andreopoulos W."/>
            <person name="Pangilinan J."/>
            <person name="LaButti K."/>
            <person name="Riley R."/>
            <person name="Lipzen A."/>
            <person name="Clum A."/>
            <person name="Drula E."/>
            <person name="Henrissat B."/>
            <person name="Kohler A."/>
            <person name="Grigoriev I.V."/>
            <person name="Martin F.M."/>
            <person name="Hacquard S."/>
        </authorList>
    </citation>
    <scope>NUCLEOTIDE SEQUENCE</scope>
    <source>
        <strain evidence="2">MPI-SDFR-AT-0120</strain>
    </source>
</reference>
<evidence type="ECO:0000313" key="2">
    <source>
        <dbReference type="EMBL" id="KAH7070207.1"/>
    </source>
</evidence>
<protein>
    <submittedName>
        <fullName evidence="2">Uncharacterized protein</fullName>
    </submittedName>
</protein>
<keyword evidence="1" id="KW-1133">Transmembrane helix</keyword>
<comment type="caution">
    <text evidence="2">The sequence shown here is derived from an EMBL/GenBank/DDBJ whole genome shotgun (WGS) entry which is preliminary data.</text>
</comment>
<keyword evidence="1" id="KW-0472">Membrane</keyword>
<accession>A0A8K0VSC4</accession>
<sequence length="236" mass="26201">MYYGSATVRRAKRQIQLNDAFAFGSFFVVGIALTANHAALSCKHTNGSFEDLGRIDGTAEYIALIRRLSSWDSWHPHPPYRSLVDLGNDYPRQMRRRVRKAAGLPASADTAILASIIKSIMDVVGKRTEIASLRTAMGSDHSPDEIEIRNHVIEVFWDVYMVREPDDGRAPKTVTVLIIGSSKSLADGRAQNATRTAVLLLHSRIEMLSHNPEYIAARGAVELAWRALKSEEDGEL</sequence>
<proteinExistence type="predicted"/>
<dbReference type="Proteomes" id="UP000813461">
    <property type="component" value="Unassembled WGS sequence"/>
</dbReference>
<evidence type="ECO:0000313" key="3">
    <source>
        <dbReference type="Proteomes" id="UP000813461"/>
    </source>
</evidence>
<gene>
    <name evidence="2" type="ORF">FB567DRAFT_554722</name>
</gene>
<name>A0A8K0VSC4_9PLEO</name>
<keyword evidence="1" id="KW-0812">Transmembrane</keyword>
<dbReference type="AlphaFoldDB" id="A0A8K0VSC4"/>
<dbReference type="EMBL" id="JAGMVJ010000027">
    <property type="protein sequence ID" value="KAH7070207.1"/>
    <property type="molecule type" value="Genomic_DNA"/>
</dbReference>
<organism evidence="2 3">
    <name type="scientific">Paraphoma chrysanthemicola</name>
    <dbReference type="NCBI Taxonomy" id="798071"/>
    <lineage>
        <taxon>Eukaryota</taxon>
        <taxon>Fungi</taxon>
        <taxon>Dikarya</taxon>
        <taxon>Ascomycota</taxon>
        <taxon>Pezizomycotina</taxon>
        <taxon>Dothideomycetes</taxon>
        <taxon>Pleosporomycetidae</taxon>
        <taxon>Pleosporales</taxon>
        <taxon>Pleosporineae</taxon>
        <taxon>Phaeosphaeriaceae</taxon>
        <taxon>Paraphoma</taxon>
    </lineage>
</organism>